<organism evidence="2 3">
    <name type="scientific">Providencia huashanensis</name>
    <dbReference type="NCBI Taxonomy" id="3037798"/>
    <lineage>
        <taxon>Bacteria</taxon>
        <taxon>Pseudomonadati</taxon>
        <taxon>Pseudomonadota</taxon>
        <taxon>Gammaproteobacteria</taxon>
        <taxon>Enterobacterales</taxon>
        <taxon>Morganellaceae</taxon>
        <taxon>Providencia</taxon>
    </lineage>
</organism>
<sequence>MKSSIAIFIAVLSLGSIPAQSAPLPKESIGEIAGSHGAVLAAIAQCRAYIESPSSRGKEIARQMQRALSKALGAEQDSDERAQAMTDYMQETVEKYTGQLKTQFDEIGASSDFRREKCEQLIAGSIARAEQIDIKHGVKWWCMCWSRLSWSWSVYCMFRTIKTAIINGKSPMKW</sequence>
<accession>A0ABT9AW12</accession>
<dbReference type="Proteomes" id="UP001176478">
    <property type="component" value="Unassembled WGS sequence"/>
</dbReference>
<name>A0ABT9AW12_9GAMM</name>
<keyword evidence="1" id="KW-0732">Signal</keyword>
<evidence type="ECO:0000313" key="3">
    <source>
        <dbReference type="Proteomes" id="UP001176478"/>
    </source>
</evidence>
<evidence type="ECO:0000313" key="2">
    <source>
        <dbReference type="EMBL" id="MDO7858141.1"/>
    </source>
</evidence>
<protein>
    <submittedName>
        <fullName evidence="2">Uncharacterized protein</fullName>
    </submittedName>
</protein>
<feature type="signal peptide" evidence="1">
    <location>
        <begin position="1"/>
        <end position="21"/>
    </location>
</feature>
<dbReference type="EMBL" id="JAUQTG010000012">
    <property type="protein sequence ID" value="MDO7858141.1"/>
    <property type="molecule type" value="Genomic_DNA"/>
</dbReference>
<comment type="caution">
    <text evidence="2">The sequence shown here is derived from an EMBL/GenBank/DDBJ whole genome shotgun (WGS) entry which is preliminary data.</text>
</comment>
<reference evidence="2" key="2">
    <citation type="journal article" date="2024" name="Int. J. Antimicrob. Agents">
        <title>Identification of a novel Providencia species showing multi-drug-resistant in three patients with hospital-acquired infection.</title>
        <authorList>
            <person name="Yang W."/>
            <person name="Chen J."/>
            <person name="Yang F."/>
            <person name="Ji P."/>
            <person name="Shen S."/>
            <person name="Yin D."/>
            <person name="Hu F."/>
        </authorList>
    </citation>
    <scope>NUCLEOTIDE SEQUENCE</scope>
    <source>
        <strain evidence="2">CRE-138-0111</strain>
    </source>
</reference>
<reference evidence="2" key="1">
    <citation type="submission" date="2023-07" db="EMBL/GenBank/DDBJ databases">
        <authorList>
            <person name="Yang W."/>
            <person name="Chen J."/>
            <person name="Ji P."/>
            <person name="Hu F."/>
        </authorList>
    </citation>
    <scope>NUCLEOTIDE SEQUENCE</scope>
    <source>
        <strain evidence="2">CRE-138-0111</strain>
    </source>
</reference>
<evidence type="ECO:0000256" key="1">
    <source>
        <dbReference type="SAM" id="SignalP"/>
    </source>
</evidence>
<keyword evidence="3" id="KW-1185">Reference proteome</keyword>
<feature type="chain" id="PRO_5046549183" evidence="1">
    <location>
        <begin position="22"/>
        <end position="174"/>
    </location>
</feature>
<gene>
    <name evidence="2" type="ORF">Q5E86_17710</name>
</gene>
<proteinExistence type="predicted"/>